<keyword evidence="2" id="KW-1185">Reference proteome</keyword>
<reference evidence="1 2" key="1">
    <citation type="submission" date="2006-11" db="EMBL/GenBank/DDBJ databases">
        <authorList>
            <person name="Giovannoni S."/>
            <person name="Vergin K."/>
            <person name="Ferriera S."/>
            <person name="Johnson J."/>
            <person name="Kravitz S."/>
            <person name="Beeson K."/>
            <person name="Sutton G."/>
            <person name="Rogers Y.-H."/>
            <person name="Friedman R."/>
            <person name="Frazier M."/>
            <person name="Venter J.C."/>
        </authorList>
    </citation>
    <scope>NUCLEOTIDE SEQUENCE [LARGE SCALE GENOMIC DNA]</scope>
    <source>
        <strain evidence="1 2">HTCC2181</strain>
    </source>
</reference>
<dbReference type="AlphaFoldDB" id="A0P5R2"/>
<dbReference type="EMBL" id="AAUX01000001">
    <property type="protein sequence ID" value="EAV46872.1"/>
    <property type="molecule type" value="Genomic_DNA"/>
</dbReference>
<gene>
    <name evidence="1" type="ORF">MB2181_02325</name>
</gene>
<protein>
    <submittedName>
        <fullName evidence="1">Uncharacterized protein</fullName>
    </submittedName>
</protein>
<accession>A0P5R2</accession>
<evidence type="ECO:0000313" key="1">
    <source>
        <dbReference type="EMBL" id="EAV46872.1"/>
    </source>
</evidence>
<sequence>MATNQGVRSSNLFGRAIFLWVIAPVAQLDRVLGFEPSGQEFESLRARQLTVMV</sequence>
<comment type="caution">
    <text evidence="1">The sequence shown here is derived from an EMBL/GenBank/DDBJ whole genome shotgun (WGS) entry which is preliminary data.</text>
</comment>
<evidence type="ECO:0000313" key="2">
    <source>
        <dbReference type="Proteomes" id="UP000054262"/>
    </source>
</evidence>
<dbReference type="AntiFam" id="ANF00013">
    <property type="entry name" value="tRNA translation"/>
</dbReference>
<organism evidence="1 2">
    <name type="scientific">Methylophilales bacterium HTCC2181</name>
    <dbReference type="NCBI Taxonomy" id="383631"/>
    <lineage>
        <taxon>Bacteria</taxon>
        <taxon>Pseudomonadati</taxon>
        <taxon>Pseudomonadota</taxon>
        <taxon>Betaproteobacteria</taxon>
        <taxon>Nitrosomonadales</taxon>
        <taxon>OM43 clade</taxon>
    </lineage>
</organism>
<dbReference type="Proteomes" id="UP000054262">
    <property type="component" value="Unassembled WGS sequence"/>
</dbReference>
<proteinExistence type="predicted"/>
<name>A0P5R2_9PROT</name>